<accession>A0A382AHB4</accession>
<proteinExistence type="predicted"/>
<name>A0A382AHB4_9ZZZZ</name>
<protein>
    <submittedName>
        <fullName evidence="1">Uncharacterized protein</fullName>
    </submittedName>
</protein>
<reference evidence="1" key="1">
    <citation type="submission" date="2018-05" db="EMBL/GenBank/DDBJ databases">
        <authorList>
            <person name="Lanie J.A."/>
            <person name="Ng W.-L."/>
            <person name="Kazmierczak K.M."/>
            <person name="Andrzejewski T.M."/>
            <person name="Davidsen T.M."/>
            <person name="Wayne K.J."/>
            <person name="Tettelin H."/>
            <person name="Glass J.I."/>
            <person name="Rusch D."/>
            <person name="Podicherti R."/>
            <person name="Tsui H.-C.T."/>
            <person name="Winkler M.E."/>
        </authorList>
    </citation>
    <scope>NUCLEOTIDE SEQUENCE</scope>
</reference>
<dbReference type="EMBL" id="UINC01025346">
    <property type="protein sequence ID" value="SVB00754.1"/>
    <property type="molecule type" value="Genomic_DNA"/>
</dbReference>
<dbReference type="AlphaFoldDB" id="A0A382AHB4"/>
<organism evidence="1">
    <name type="scientific">marine metagenome</name>
    <dbReference type="NCBI Taxonomy" id="408172"/>
    <lineage>
        <taxon>unclassified sequences</taxon>
        <taxon>metagenomes</taxon>
        <taxon>ecological metagenomes</taxon>
    </lineage>
</organism>
<gene>
    <name evidence="1" type="ORF">METZ01_LOCUS153608</name>
</gene>
<evidence type="ECO:0000313" key="1">
    <source>
        <dbReference type="EMBL" id="SVB00754.1"/>
    </source>
</evidence>
<sequence>MAAGNLLYTGWIFNSNYTHGYVLAGRQRLNG</sequence>